<name>A0A0A9HML9_ARUDO</name>
<reference evidence="1" key="2">
    <citation type="journal article" date="2015" name="Data Brief">
        <title>Shoot transcriptome of the giant reed, Arundo donax.</title>
        <authorList>
            <person name="Barrero R.A."/>
            <person name="Guerrero F.D."/>
            <person name="Moolhuijzen P."/>
            <person name="Goolsby J.A."/>
            <person name="Tidwell J."/>
            <person name="Bellgard S.E."/>
            <person name="Bellgard M.I."/>
        </authorList>
    </citation>
    <scope>NUCLEOTIDE SEQUENCE</scope>
    <source>
        <tissue evidence="1">Shoot tissue taken approximately 20 cm above the soil surface</tissue>
    </source>
</reference>
<accession>A0A0A9HML9</accession>
<protein>
    <submittedName>
        <fullName evidence="1">Uncharacterized protein</fullName>
    </submittedName>
</protein>
<dbReference type="EMBL" id="GBRH01163793">
    <property type="protein sequence ID" value="JAE34103.1"/>
    <property type="molecule type" value="Transcribed_RNA"/>
</dbReference>
<sequence length="30" mass="3514">MLDLSIYKEINHGMSSYFLKYLNSLAVHII</sequence>
<evidence type="ECO:0000313" key="1">
    <source>
        <dbReference type="EMBL" id="JAE34103.1"/>
    </source>
</evidence>
<organism evidence="1">
    <name type="scientific">Arundo donax</name>
    <name type="common">Giant reed</name>
    <name type="synonym">Donax arundinaceus</name>
    <dbReference type="NCBI Taxonomy" id="35708"/>
    <lineage>
        <taxon>Eukaryota</taxon>
        <taxon>Viridiplantae</taxon>
        <taxon>Streptophyta</taxon>
        <taxon>Embryophyta</taxon>
        <taxon>Tracheophyta</taxon>
        <taxon>Spermatophyta</taxon>
        <taxon>Magnoliopsida</taxon>
        <taxon>Liliopsida</taxon>
        <taxon>Poales</taxon>
        <taxon>Poaceae</taxon>
        <taxon>PACMAD clade</taxon>
        <taxon>Arundinoideae</taxon>
        <taxon>Arundineae</taxon>
        <taxon>Arundo</taxon>
    </lineage>
</organism>
<proteinExistence type="predicted"/>
<reference evidence="1" key="1">
    <citation type="submission" date="2014-09" db="EMBL/GenBank/DDBJ databases">
        <authorList>
            <person name="Magalhaes I.L.F."/>
            <person name="Oliveira U."/>
            <person name="Santos F.R."/>
            <person name="Vidigal T.H.D.A."/>
            <person name="Brescovit A.D."/>
            <person name="Santos A.J."/>
        </authorList>
    </citation>
    <scope>NUCLEOTIDE SEQUENCE</scope>
    <source>
        <tissue evidence="1">Shoot tissue taken approximately 20 cm above the soil surface</tissue>
    </source>
</reference>
<dbReference type="AlphaFoldDB" id="A0A0A9HML9"/>